<dbReference type="EMBL" id="CADCTX010000188">
    <property type="protein sequence ID" value="CAA9305636.1"/>
    <property type="molecule type" value="Genomic_DNA"/>
</dbReference>
<reference evidence="1" key="1">
    <citation type="submission" date="2020-02" db="EMBL/GenBank/DDBJ databases">
        <authorList>
            <person name="Meier V. D."/>
        </authorList>
    </citation>
    <scope>NUCLEOTIDE SEQUENCE</scope>
    <source>
        <strain evidence="1">AVDCRST_MAG40</strain>
    </source>
</reference>
<evidence type="ECO:0000313" key="1">
    <source>
        <dbReference type="EMBL" id="CAA9305636.1"/>
    </source>
</evidence>
<proteinExistence type="predicted"/>
<protein>
    <submittedName>
        <fullName evidence="1">Uncharacterized protein</fullName>
    </submittedName>
</protein>
<feature type="non-terminal residue" evidence="1">
    <location>
        <position position="1"/>
    </location>
</feature>
<gene>
    <name evidence="1" type="ORF">AVDCRST_MAG40-651</name>
</gene>
<name>A0A6J4KIL8_9BACT</name>
<sequence length="61" mass="7080">GTWEPETERVRYGLTTNLASFRPLHVAFHEYVALWRDVRATAGWRTRAQVLLRGPGWKPSD</sequence>
<dbReference type="AlphaFoldDB" id="A0A6J4KIL8"/>
<organism evidence="1">
    <name type="scientific">uncultured Gemmatimonadaceae bacterium</name>
    <dbReference type="NCBI Taxonomy" id="246130"/>
    <lineage>
        <taxon>Bacteria</taxon>
        <taxon>Pseudomonadati</taxon>
        <taxon>Gemmatimonadota</taxon>
        <taxon>Gemmatimonadia</taxon>
        <taxon>Gemmatimonadales</taxon>
        <taxon>Gemmatimonadaceae</taxon>
        <taxon>environmental samples</taxon>
    </lineage>
</organism>
<accession>A0A6J4KIL8</accession>